<proteinExistence type="predicted"/>
<keyword evidence="2" id="KW-0732">Signal</keyword>
<accession>A0A5C8P617</accession>
<sequence length="74" mass="7085">MTAFLSLLAAALIASAGADAGREPAPPAPVPAGQPAGDQAPGLITPFDAWAGLDPELVRLPGAAGPVDPSAGTT</sequence>
<dbReference type="RefSeq" id="WP_147702832.1">
    <property type="nucleotide sequence ID" value="NZ_VDUY01000001.1"/>
</dbReference>
<keyword evidence="4" id="KW-1185">Reference proteome</keyword>
<evidence type="ECO:0000256" key="1">
    <source>
        <dbReference type="SAM" id="MobiDB-lite"/>
    </source>
</evidence>
<dbReference type="Proteomes" id="UP000321548">
    <property type="component" value="Unassembled WGS sequence"/>
</dbReference>
<protein>
    <submittedName>
        <fullName evidence="3">Uncharacterized protein</fullName>
    </submittedName>
</protein>
<evidence type="ECO:0000256" key="2">
    <source>
        <dbReference type="SAM" id="SignalP"/>
    </source>
</evidence>
<organism evidence="3 4">
    <name type="scientific">Zeimonas arvi</name>
    <dbReference type="NCBI Taxonomy" id="2498847"/>
    <lineage>
        <taxon>Bacteria</taxon>
        <taxon>Pseudomonadati</taxon>
        <taxon>Pseudomonadota</taxon>
        <taxon>Betaproteobacteria</taxon>
        <taxon>Burkholderiales</taxon>
        <taxon>Burkholderiaceae</taxon>
        <taxon>Zeimonas</taxon>
    </lineage>
</organism>
<evidence type="ECO:0000313" key="4">
    <source>
        <dbReference type="Proteomes" id="UP000321548"/>
    </source>
</evidence>
<comment type="caution">
    <text evidence="3">The sequence shown here is derived from an EMBL/GenBank/DDBJ whole genome shotgun (WGS) entry which is preliminary data.</text>
</comment>
<feature type="chain" id="PRO_5023121618" evidence="2">
    <location>
        <begin position="21"/>
        <end position="74"/>
    </location>
</feature>
<feature type="signal peptide" evidence="2">
    <location>
        <begin position="1"/>
        <end position="20"/>
    </location>
</feature>
<dbReference type="EMBL" id="VDUY01000001">
    <property type="protein sequence ID" value="TXL68695.1"/>
    <property type="molecule type" value="Genomic_DNA"/>
</dbReference>
<evidence type="ECO:0000313" key="3">
    <source>
        <dbReference type="EMBL" id="TXL68695.1"/>
    </source>
</evidence>
<name>A0A5C8P617_9BURK</name>
<dbReference type="AlphaFoldDB" id="A0A5C8P617"/>
<gene>
    <name evidence="3" type="ORF">FHP08_03180</name>
</gene>
<feature type="region of interest" description="Disordered" evidence="1">
    <location>
        <begin position="18"/>
        <end position="45"/>
    </location>
</feature>
<feature type="compositionally biased region" description="Low complexity" evidence="1">
    <location>
        <begin position="33"/>
        <end position="42"/>
    </location>
</feature>
<reference evidence="3 4" key="1">
    <citation type="submission" date="2019-06" db="EMBL/GenBank/DDBJ databases">
        <title>Quisquiliibacterium sp. nov., isolated from a maize field.</title>
        <authorList>
            <person name="Lin S.-Y."/>
            <person name="Tsai C.-F."/>
            <person name="Young C.-C."/>
        </authorList>
    </citation>
    <scope>NUCLEOTIDE SEQUENCE [LARGE SCALE GENOMIC DNA]</scope>
    <source>
        <strain evidence="3 4">CC-CFT501</strain>
    </source>
</reference>